<keyword evidence="1" id="KW-1133">Transmembrane helix</keyword>
<evidence type="ECO:0000313" key="5">
    <source>
        <dbReference type="Proteomes" id="UP000659061"/>
    </source>
</evidence>
<organism evidence="2 5">
    <name type="scientific">Aeromicrobium tamlense</name>
    <dbReference type="NCBI Taxonomy" id="375541"/>
    <lineage>
        <taxon>Bacteria</taxon>
        <taxon>Bacillati</taxon>
        <taxon>Actinomycetota</taxon>
        <taxon>Actinomycetes</taxon>
        <taxon>Propionibacteriales</taxon>
        <taxon>Nocardioidaceae</taxon>
        <taxon>Aeromicrobium</taxon>
    </lineage>
</organism>
<comment type="caution">
    <text evidence="2">The sequence shown here is derived from an EMBL/GenBank/DDBJ whole genome shotgun (WGS) entry which is preliminary data.</text>
</comment>
<reference evidence="2" key="2">
    <citation type="submission" date="2020-09" db="EMBL/GenBank/DDBJ databases">
        <title>Novel species in genus Aeromicrobium.</title>
        <authorList>
            <person name="Zhang G."/>
        </authorList>
    </citation>
    <scope>NUCLEOTIDE SEQUENCE</scope>
    <source>
        <strain evidence="2">SSW1-57</strain>
    </source>
</reference>
<dbReference type="Proteomes" id="UP000659061">
    <property type="component" value="Unassembled WGS sequence"/>
</dbReference>
<dbReference type="Proteomes" id="UP000587211">
    <property type="component" value="Unassembled WGS sequence"/>
</dbReference>
<feature type="transmembrane region" description="Helical" evidence="1">
    <location>
        <begin position="63"/>
        <end position="80"/>
    </location>
</feature>
<gene>
    <name evidence="3" type="ORF">BJ975_002152</name>
    <name evidence="2" type="ORF">IDH50_17430</name>
</gene>
<keyword evidence="4" id="KW-1185">Reference proteome</keyword>
<feature type="transmembrane region" description="Helical" evidence="1">
    <location>
        <begin position="27"/>
        <end position="51"/>
    </location>
</feature>
<evidence type="ECO:0000313" key="2">
    <source>
        <dbReference type="EMBL" id="MBD1272031.1"/>
    </source>
</evidence>
<protein>
    <submittedName>
        <fullName evidence="2">GlsB/YeaQ/YmgE family stress response membrane protein</fullName>
    </submittedName>
    <submittedName>
        <fullName evidence="3">Membrane protein YeaQ/YmgE (Transglycosylase-associated protein family)</fullName>
    </submittedName>
</protein>
<keyword evidence="1" id="KW-0812">Transmembrane</keyword>
<keyword evidence="1" id="KW-0472">Membrane</keyword>
<evidence type="ECO:0000256" key="1">
    <source>
        <dbReference type="SAM" id="Phobius"/>
    </source>
</evidence>
<name>A0A8I0KIE1_9ACTN</name>
<proteinExistence type="predicted"/>
<dbReference type="EMBL" id="JACWMT010000004">
    <property type="protein sequence ID" value="MBD1272031.1"/>
    <property type="molecule type" value="Genomic_DNA"/>
</dbReference>
<evidence type="ECO:0000313" key="3">
    <source>
        <dbReference type="EMBL" id="NYI38777.1"/>
    </source>
</evidence>
<dbReference type="AlphaFoldDB" id="A0A8I0KIE1"/>
<dbReference type="RefSeq" id="WP_179425793.1">
    <property type="nucleotide sequence ID" value="NZ_BAAAMP010000002.1"/>
</dbReference>
<dbReference type="EMBL" id="JACBZN010000001">
    <property type="protein sequence ID" value="NYI38777.1"/>
    <property type="molecule type" value="Genomic_DNA"/>
</dbReference>
<evidence type="ECO:0000313" key="4">
    <source>
        <dbReference type="Proteomes" id="UP000587211"/>
    </source>
</evidence>
<accession>A0A8I0KIE1</accession>
<sequence length="85" mass="8518">MLIIAIIVFGILVGGLAQMVLGRRMESVNWTVAIVAGLLGSLLGGLVSSLIAGDGIELRASGLIGSFLGALVVTAAWGALASRKA</sequence>
<reference evidence="3 4" key="1">
    <citation type="submission" date="2020-07" db="EMBL/GenBank/DDBJ databases">
        <title>Sequencing the genomes of 1000 actinobacteria strains.</title>
        <authorList>
            <person name="Klenk H.-P."/>
        </authorList>
    </citation>
    <scope>NUCLEOTIDE SEQUENCE [LARGE SCALE GENOMIC DNA]</scope>
    <source>
        <strain evidence="3 4">DSM 19087</strain>
    </source>
</reference>